<dbReference type="Proteomes" id="UP001596056">
    <property type="component" value="Unassembled WGS sequence"/>
</dbReference>
<evidence type="ECO:0000256" key="1">
    <source>
        <dbReference type="SAM" id="MobiDB-lite"/>
    </source>
</evidence>
<protein>
    <submittedName>
        <fullName evidence="3">Uncharacterized protein</fullName>
    </submittedName>
</protein>
<gene>
    <name evidence="3" type="ORF">ACFPOC_05800</name>
</gene>
<dbReference type="EMBL" id="JBHSNA010000003">
    <property type="protein sequence ID" value="MFC5565933.1"/>
    <property type="molecule type" value="Genomic_DNA"/>
</dbReference>
<keyword evidence="2" id="KW-0732">Signal</keyword>
<proteinExistence type="predicted"/>
<dbReference type="RefSeq" id="WP_209840198.1">
    <property type="nucleotide sequence ID" value="NZ_JAGGJP010000007.1"/>
</dbReference>
<feature type="region of interest" description="Disordered" evidence="1">
    <location>
        <begin position="36"/>
        <end position="102"/>
    </location>
</feature>
<keyword evidence="4" id="KW-1185">Reference proteome</keyword>
<name>A0ABW0SAF0_9RHOB</name>
<evidence type="ECO:0000313" key="3">
    <source>
        <dbReference type="EMBL" id="MFC5565933.1"/>
    </source>
</evidence>
<feature type="compositionally biased region" description="Basic and acidic residues" evidence="1">
    <location>
        <begin position="90"/>
        <end position="102"/>
    </location>
</feature>
<reference evidence="4" key="1">
    <citation type="journal article" date="2019" name="Int. J. Syst. Evol. Microbiol.">
        <title>The Global Catalogue of Microorganisms (GCM) 10K type strain sequencing project: providing services to taxonomists for standard genome sequencing and annotation.</title>
        <authorList>
            <consortium name="The Broad Institute Genomics Platform"/>
            <consortium name="The Broad Institute Genome Sequencing Center for Infectious Disease"/>
            <person name="Wu L."/>
            <person name="Ma J."/>
        </authorList>
    </citation>
    <scope>NUCLEOTIDE SEQUENCE [LARGE SCALE GENOMIC DNA]</scope>
    <source>
        <strain evidence="4">KACC 11588</strain>
    </source>
</reference>
<evidence type="ECO:0000313" key="4">
    <source>
        <dbReference type="Proteomes" id="UP001596056"/>
    </source>
</evidence>
<sequence>MRTFILSGAVVALVLGTLPATAGTFDAGSRIAGLQAFDGADHDSFDRRGRGRGGDDKGRDDRGRGDKRDDSRDDDRGRRARVPGGSGCDSARDRAEHPECRG</sequence>
<accession>A0ABW0SAF0</accession>
<feature type="compositionally biased region" description="Basic and acidic residues" evidence="1">
    <location>
        <begin position="39"/>
        <end position="77"/>
    </location>
</feature>
<feature type="chain" id="PRO_5046281213" evidence="2">
    <location>
        <begin position="23"/>
        <end position="102"/>
    </location>
</feature>
<feature type="signal peptide" evidence="2">
    <location>
        <begin position="1"/>
        <end position="22"/>
    </location>
</feature>
<comment type="caution">
    <text evidence="3">The sequence shown here is derived from an EMBL/GenBank/DDBJ whole genome shotgun (WGS) entry which is preliminary data.</text>
</comment>
<evidence type="ECO:0000256" key="2">
    <source>
        <dbReference type="SAM" id="SignalP"/>
    </source>
</evidence>
<organism evidence="3 4">
    <name type="scientific">Rubellimicrobium aerolatum</name>
    <dbReference type="NCBI Taxonomy" id="490979"/>
    <lineage>
        <taxon>Bacteria</taxon>
        <taxon>Pseudomonadati</taxon>
        <taxon>Pseudomonadota</taxon>
        <taxon>Alphaproteobacteria</taxon>
        <taxon>Rhodobacterales</taxon>
        <taxon>Roseobacteraceae</taxon>
        <taxon>Rubellimicrobium</taxon>
    </lineage>
</organism>